<keyword evidence="12" id="KW-1185">Reference proteome</keyword>
<keyword evidence="11" id="KW-0282">Flagellum</keyword>
<dbReference type="Pfam" id="PF06429">
    <property type="entry name" value="Flg_bbr_C"/>
    <property type="match status" value="1"/>
</dbReference>
<feature type="domain" description="Flagellar hook-associated protein FlgK helical" evidence="10">
    <location>
        <begin position="104"/>
        <end position="319"/>
    </location>
</feature>
<evidence type="ECO:0000313" key="12">
    <source>
        <dbReference type="Proteomes" id="UP000030988"/>
    </source>
</evidence>
<evidence type="ECO:0000256" key="6">
    <source>
        <dbReference type="ARBA" id="ARBA00023143"/>
    </source>
</evidence>
<evidence type="ECO:0000259" key="8">
    <source>
        <dbReference type="Pfam" id="PF00460"/>
    </source>
</evidence>
<sequence length="445" mass="45070">MASDLLTIGAAGAKAARAALDVTAHNIANASTEGYIRRTARLEELAGRGTFPYTSDISLSGARVGSIHRNADAFRQAEVRRTGSDLARSDKDLAALREVEAALEDTAIFDSVVEFEAALQQLSNDPVDPALRAVALARADAMAGKFNIAAQGLDASVDGLHFDARSDVARANGIGAELARVNVGLSRAANGSTDKAALLDRRDLLLSELSTHADSTAEFAGDGTVTVRLGGAGGAVFVAGNVAGTLEMAVAADDTLSFAVNGAAIAVTGGRLAGAQTGVVSANSFRARLDTLADGIVQTVNDAQGAGVDLTGGAGQPIFAGSGAAGMRMVLPDGSRIAAAAAGAPASSRDGTNLLALRQAVATLDPAGGMNLLLFDASALVAARTLSNEALGTIASSAKIVLQQQAGVDLDTEAANLIRFQQAFQASSRAMQVASDLFDTLIGIR</sequence>
<feature type="domain" description="Flagellar basal-body/hook protein C-terminal" evidence="9">
    <location>
        <begin position="405"/>
        <end position="443"/>
    </location>
</feature>
<dbReference type="InterPro" id="IPR001444">
    <property type="entry name" value="Flag_bb_rod_N"/>
</dbReference>
<evidence type="ECO:0000256" key="4">
    <source>
        <dbReference type="ARBA" id="ARBA00016244"/>
    </source>
</evidence>
<dbReference type="InterPro" id="IPR053927">
    <property type="entry name" value="FlgK_helical"/>
</dbReference>
<evidence type="ECO:0000313" key="11">
    <source>
        <dbReference type="EMBL" id="KHL25602.1"/>
    </source>
</evidence>
<evidence type="ECO:0000256" key="7">
    <source>
        <dbReference type="RuleBase" id="RU362065"/>
    </source>
</evidence>
<comment type="similarity">
    <text evidence="3 7">Belongs to the flagella basal body rod proteins family.</text>
</comment>
<keyword evidence="5 7" id="KW-0964">Secreted</keyword>
<gene>
    <name evidence="7" type="primary">flgK</name>
    <name evidence="11" type="ORF">PK98_02775</name>
</gene>
<feature type="domain" description="Flagellar basal body rod protein N-terminal" evidence="8">
    <location>
        <begin position="8"/>
        <end position="35"/>
    </location>
</feature>
<keyword evidence="11" id="KW-0966">Cell projection</keyword>
<dbReference type="GO" id="GO:0044780">
    <property type="term" value="P:bacterial-type flagellum assembly"/>
    <property type="evidence" value="ECO:0007669"/>
    <property type="project" value="InterPro"/>
</dbReference>
<evidence type="ECO:0000259" key="10">
    <source>
        <dbReference type="Pfam" id="PF22638"/>
    </source>
</evidence>
<dbReference type="GO" id="GO:0009425">
    <property type="term" value="C:bacterial-type flagellum basal body"/>
    <property type="evidence" value="ECO:0007669"/>
    <property type="project" value="UniProtKB-SubCell"/>
</dbReference>
<evidence type="ECO:0000256" key="1">
    <source>
        <dbReference type="ARBA" id="ARBA00004117"/>
    </source>
</evidence>
<reference evidence="11 12" key="1">
    <citation type="submission" date="2014-11" db="EMBL/GenBank/DDBJ databases">
        <title>Draft genome sequence of Kirrobacter mercurialis.</title>
        <authorList>
            <person name="Coil D.A."/>
            <person name="Eisen J.A."/>
        </authorList>
    </citation>
    <scope>NUCLEOTIDE SEQUENCE [LARGE SCALE GENOMIC DNA]</scope>
    <source>
        <strain evidence="11 12">Coronado</strain>
    </source>
</reference>
<dbReference type="PANTHER" id="PTHR30033">
    <property type="entry name" value="FLAGELLAR HOOK-ASSOCIATED PROTEIN 1"/>
    <property type="match status" value="1"/>
</dbReference>
<name>A0A0B2BZZ9_9SPHN</name>
<dbReference type="NCBIfam" id="TIGR02492">
    <property type="entry name" value="flgK_ends"/>
    <property type="match status" value="1"/>
</dbReference>
<dbReference type="OrthoDB" id="7181295at2"/>
<dbReference type="SUPFAM" id="SSF64518">
    <property type="entry name" value="Phase 1 flagellin"/>
    <property type="match status" value="1"/>
</dbReference>
<dbReference type="RefSeq" id="WP_039094110.1">
    <property type="nucleotide sequence ID" value="NZ_JTDN01000001.1"/>
</dbReference>
<dbReference type="PANTHER" id="PTHR30033:SF1">
    <property type="entry name" value="FLAGELLAR HOOK-ASSOCIATED PROTEIN 1"/>
    <property type="match status" value="1"/>
</dbReference>
<protein>
    <recommendedName>
        <fullName evidence="4 7">Flagellar hook-associated protein 1</fullName>
        <shortName evidence="7">HAP1</shortName>
    </recommendedName>
</protein>
<dbReference type="STRING" id="1572751.PK98_02775"/>
<evidence type="ECO:0000256" key="5">
    <source>
        <dbReference type="ARBA" id="ARBA00022525"/>
    </source>
</evidence>
<evidence type="ECO:0000259" key="9">
    <source>
        <dbReference type="Pfam" id="PF06429"/>
    </source>
</evidence>
<dbReference type="EMBL" id="JTDN01000001">
    <property type="protein sequence ID" value="KHL25602.1"/>
    <property type="molecule type" value="Genomic_DNA"/>
</dbReference>
<evidence type="ECO:0000256" key="2">
    <source>
        <dbReference type="ARBA" id="ARBA00004613"/>
    </source>
</evidence>
<organism evidence="11 12">
    <name type="scientific">Croceibacterium mercuriale</name>
    <dbReference type="NCBI Taxonomy" id="1572751"/>
    <lineage>
        <taxon>Bacteria</taxon>
        <taxon>Pseudomonadati</taxon>
        <taxon>Pseudomonadota</taxon>
        <taxon>Alphaproteobacteria</taxon>
        <taxon>Sphingomonadales</taxon>
        <taxon>Erythrobacteraceae</taxon>
        <taxon>Croceibacterium</taxon>
    </lineage>
</organism>
<dbReference type="GO" id="GO:0005198">
    <property type="term" value="F:structural molecule activity"/>
    <property type="evidence" value="ECO:0007669"/>
    <property type="project" value="UniProtKB-UniRule"/>
</dbReference>
<dbReference type="PRINTS" id="PR01005">
    <property type="entry name" value="FLGHOOKAP1"/>
</dbReference>
<comment type="subcellular location">
    <subcellularLocation>
        <location evidence="1">Bacterial flagellum basal body</location>
    </subcellularLocation>
    <subcellularLocation>
        <location evidence="2 7">Secreted</location>
    </subcellularLocation>
</comment>
<accession>A0A0B2BZZ9</accession>
<keyword evidence="11" id="KW-0969">Cilium</keyword>
<keyword evidence="6 7" id="KW-0975">Bacterial flagellum</keyword>
<proteinExistence type="inferred from homology"/>
<comment type="caution">
    <text evidence="11">The sequence shown here is derived from an EMBL/GenBank/DDBJ whole genome shotgun (WGS) entry which is preliminary data.</text>
</comment>
<evidence type="ECO:0000256" key="3">
    <source>
        <dbReference type="ARBA" id="ARBA00009677"/>
    </source>
</evidence>
<dbReference type="GO" id="GO:0009424">
    <property type="term" value="C:bacterial-type flagellum hook"/>
    <property type="evidence" value="ECO:0007669"/>
    <property type="project" value="UniProtKB-UniRule"/>
</dbReference>
<dbReference type="InterPro" id="IPR010930">
    <property type="entry name" value="Flg_bb/hook_C_dom"/>
</dbReference>
<dbReference type="Pfam" id="PF00460">
    <property type="entry name" value="Flg_bb_rod"/>
    <property type="match status" value="1"/>
</dbReference>
<dbReference type="GO" id="GO:0005576">
    <property type="term" value="C:extracellular region"/>
    <property type="evidence" value="ECO:0007669"/>
    <property type="project" value="UniProtKB-SubCell"/>
</dbReference>
<dbReference type="Pfam" id="PF22638">
    <property type="entry name" value="FlgK_D1"/>
    <property type="match status" value="1"/>
</dbReference>
<dbReference type="AlphaFoldDB" id="A0A0B2BZZ9"/>
<dbReference type="Proteomes" id="UP000030988">
    <property type="component" value="Unassembled WGS sequence"/>
</dbReference>
<dbReference type="InterPro" id="IPR002371">
    <property type="entry name" value="FlgK"/>
</dbReference>